<dbReference type="GO" id="GO:0016020">
    <property type="term" value="C:membrane"/>
    <property type="evidence" value="ECO:0007669"/>
    <property type="project" value="TreeGrafter"/>
</dbReference>
<feature type="domain" description="Fatty acid desaturase" evidence="2">
    <location>
        <begin position="68"/>
        <end position="327"/>
    </location>
</feature>
<dbReference type="CDD" id="cd03506">
    <property type="entry name" value="Delta6-FADS-like"/>
    <property type="match status" value="1"/>
</dbReference>
<evidence type="ECO:0000313" key="3">
    <source>
        <dbReference type="EMBL" id="PWD49562.1"/>
    </source>
</evidence>
<comment type="caution">
    <text evidence="3">The sequence shown here is derived from an EMBL/GenBank/DDBJ whole genome shotgun (WGS) entry which is preliminary data.</text>
</comment>
<protein>
    <submittedName>
        <fullName evidence="3">Acyl-CoA desaturase</fullName>
    </submittedName>
</protein>
<sequence length="361" mass="40497">MTALDVSAPTPGGTRPRDRQISQYAALTKMVQETGLMRRRYGHYWSRLVGAVLVVAGLVAAVIWIGDSWWQLAVAAVIGVVMTQIAFLGHDAAHKQIFASGKWNDWISLILANLFVGLSYGWWQGKHNRHHANPNKRGSDPDIDLPVVTFTPEQADERRGVLSNWFLKHQGWFFFPLLLIEGVDLHVTSTRRVLGREAIKRRAVEITFLAVRILGFLSLAFIVMSPGKALAFIGIELAVFGFYMGASFAPNHKGMPIVPPDMKIDFLRRQTLMSRNITGSRFVDVAMGGLNFQVEHHLFPSMPSPSLRKVAPMVREFCATHNVSYTEMSLWKSYGIVVRHLNEVGLGVRDNFTCPLVAQYR</sequence>
<dbReference type="EMBL" id="PYHR01000002">
    <property type="protein sequence ID" value="PWD49562.1"/>
    <property type="molecule type" value="Genomic_DNA"/>
</dbReference>
<evidence type="ECO:0000313" key="4">
    <source>
        <dbReference type="Proteomes" id="UP000245166"/>
    </source>
</evidence>
<keyword evidence="1" id="KW-1133">Transmembrane helix</keyword>
<accession>A0A2U1ZRL5</accession>
<dbReference type="AlphaFoldDB" id="A0A2U1ZRL5"/>
<name>A0A2U1ZRL5_9MICO</name>
<dbReference type="Proteomes" id="UP000245166">
    <property type="component" value="Unassembled WGS sequence"/>
</dbReference>
<reference evidence="3 4" key="1">
    <citation type="submission" date="2018-03" db="EMBL/GenBank/DDBJ databases">
        <title>Genome assembly of novel Miniimonas species PCH200.</title>
        <authorList>
            <person name="Thakur V."/>
            <person name="Kumar V."/>
            <person name="Singh D."/>
        </authorList>
    </citation>
    <scope>NUCLEOTIDE SEQUENCE [LARGE SCALE GENOMIC DNA]</scope>
    <source>
        <strain evidence="3 4">PCH200</strain>
    </source>
</reference>
<feature type="transmembrane region" description="Helical" evidence="1">
    <location>
        <begin position="206"/>
        <end position="224"/>
    </location>
</feature>
<keyword evidence="1" id="KW-0472">Membrane</keyword>
<proteinExistence type="predicted"/>
<feature type="transmembrane region" description="Helical" evidence="1">
    <location>
        <begin position="105"/>
        <end position="123"/>
    </location>
</feature>
<feature type="transmembrane region" description="Helical" evidence="1">
    <location>
        <begin position="230"/>
        <end position="249"/>
    </location>
</feature>
<feature type="transmembrane region" description="Helical" evidence="1">
    <location>
        <begin position="72"/>
        <end position="93"/>
    </location>
</feature>
<organism evidence="3 4">
    <name type="scientific">Serinibacter arcticus</name>
    <dbReference type="NCBI Taxonomy" id="1655435"/>
    <lineage>
        <taxon>Bacteria</taxon>
        <taxon>Bacillati</taxon>
        <taxon>Actinomycetota</taxon>
        <taxon>Actinomycetes</taxon>
        <taxon>Micrococcales</taxon>
        <taxon>Beutenbergiaceae</taxon>
        <taxon>Serinibacter</taxon>
    </lineage>
</organism>
<gene>
    <name evidence="3" type="ORF">C8046_01370</name>
</gene>
<feature type="transmembrane region" description="Helical" evidence="1">
    <location>
        <begin position="44"/>
        <end position="66"/>
    </location>
</feature>
<dbReference type="PANTHER" id="PTHR19353:SF19">
    <property type="entry name" value="DELTA(5) FATTY ACID DESATURASE C-RELATED"/>
    <property type="match status" value="1"/>
</dbReference>
<dbReference type="GO" id="GO:0008610">
    <property type="term" value="P:lipid biosynthetic process"/>
    <property type="evidence" value="ECO:0007669"/>
    <property type="project" value="UniProtKB-ARBA"/>
</dbReference>
<dbReference type="InterPro" id="IPR005804">
    <property type="entry name" value="FA_desaturase_dom"/>
</dbReference>
<dbReference type="PANTHER" id="PTHR19353">
    <property type="entry name" value="FATTY ACID DESATURASE 2"/>
    <property type="match status" value="1"/>
</dbReference>
<feature type="transmembrane region" description="Helical" evidence="1">
    <location>
        <begin position="172"/>
        <end position="194"/>
    </location>
</feature>
<evidence type="ECO:0000256" key="1">
    <source>
        <dbReference type="SAM" id="Phobius"/>
    </source>
</evidence>
<keyword evidence="1" id="KW-0812">Transmembrane</keyword>
<dbReference type="Pfam" id="PF00487">
    <property type="entry name" value="FA_desaturase"/>
    <property type="match status" value="1"/>
</dbReference>
<dbReference type="RefSeq" id="WP_109227945.1">
    <property type="nucleotide sequence ID" value="NZ_PYHR01000002.1"/>
</dbReference>
<evidence type="ECO:0000259" key="2">
    <source>
        <dbReference type="Pfam" id="PF00487"/>
    </source>
</evidence>
<dbReference type="PIRSF" id="PIRSF015921">
    <property type="entry name" value="FA_sphinglp_des"/>
    <property type="match status" value="1"/>
</dbReference>
<dbReference type="InterPro" id="IPR012171">
    <property type="entry name" value="Fatty_acid_desaturase"/>
</dbReference>
<dbReference type="OrthoDB" id="104711at2"/>
<dbReference type="GO" id="GO:0016717">
    <property type="term" value="F:oxidoreductase activity, acting on paired donors, with oxidation of a pair of donors resulting in the reduction of molecular oxygen to two molecules of water"/>
    <property type="evidence" value="ECO:0007669"/>
    <property type="project" value="TreeGrafter"/>
</dbReference>
<keyword evidence="4" id="KW-1185">Reference proteome</keyword>